<name>A0A1Q9AXI6_9HYPH</name>
<dbReference type="AlphaFoldDB" id="A0A1Q9AXI6"/>
<feature type="transmembrane region" description="Helical" evidence="1">
    <location>
        <begin position="21"/>
        <end position="41"/>
    </location>
</feature>
<keyword evidence="1" id="KW-1133">Transmembrane helix</keyword>
<gene>
    <name evidence="2" type="ORF">BJF93_00005</name>
</gene>
<feature type="transmembrane region" description="Helical" evidence="1">
    <location>
        <begin position="84"/>
        <end position="103"/>
    </location>
</feature>
<protein>
    <submittedName>
        <fullName evidence="2">Uncharacterized protein</fullName>
    </submittedName>
</protein>
<sequence>MPVKIDCAPDIGVRCHRWLRLNIFCYNIFDSIDLITAISVLREMPIGVINLVFILTKFYVLLIFGFDCLILFSLIIRIWRSRSGGSSASTFGIFFCIAFHFPVTHRGSGNGNDS</sequence>
<organism evidence="2 3">
    <name type="scientific">Xaviernesmea oryzae</name>
    <dbReference type="NCBI Taxonomy" id="464029"/>
    <lineage>
        <taxon>Bacteria</taxon>
        <taxon>Pseudomonadati</taxon>
        <taxon>Pseudomonadota</taxon>
        <taxon>Alphaproteobacteria</taxon>
        <taxon>Hyphomicrobiales</taxon>
        <taxon>Rhizobiaceae</taxon>
        <taxon>Rhizobium/Agrobacterium group</taxon>
        <taxon>Xaviernesmea</taxon>
    </lineage>
</organism>
<reference evidence="2 3" key="1">
    <citation type="submission" date="2016-09" db="EMBL/GenBank/DDBJ databases">
        <title>Rhizobium sp. nov., a novel species isolated from the rice rhizosphere.</title>
        <authorList>
            <person name="Zhao J."/>
            <person name="Zhang X."/>
        </authorList>
    </citation>
    <scope>NUCLEOTIDE SEQUENCE [LARGE SCALE GENOMIC DNA]</scope>
    <source>
        <strain evidence="2 3">1.7048</strain>
    </source>
</reference>
<feature type="transmembrane region" description="Helical" evidence="1">
    <location>
        <begin position="47"/>
        <end position="72"/>
    </location>
</feature>
<comment type="caution">
    <text evidence="2">The sequence shown here is derived from an EMBL/GenBank/DDBJ whole genome shotgun (WGS) entry which is preliminary data.</text>
</comment>
<dbReference type="Proteomes" id="UP000186364">
    <property type="component" value="Unassembled WGS sequence"/>
</dbReference>
<keyword evidence="3" id="KW-1185">Reference proteome</keyword>
<proteinExistence type="predicted"/>
<evidence type="ECO:0000313" key="3">
    <source>
        <dbReference type="Proteomes" id="UP000186364"/>
    </source>
</evidence>
<dbReference type="EMBL" id="MKIP01000040">
    <property type="protein sequence ID" value="OLP60149.1"/>
    <property type="molecule type" value="Genomic_DNA"/>
</dbReference>
<evidence type="ECO:0000313" key="2">
    <source>
        <dbReference type="EMBL" id="OLP60149.1"/>
    </source>
</evidence>
<keyword evidence="1" id="KW-0472">Membrane</keyword>
<evidence type="ECO:0000256" key="1">
    <source>
        <dbReference type="SAM" id="Phobius"/>
    </source>
</evidence>
<keyword evidence="1" id="KW-0812">Transmembrane</keyword>
<accession>A0A1Q9AXI6</accession>